<dbReference type="EMBL" id="BAAABW010000042">
    <property type="protein sequence ID" value="GAA0380563.1"/>
    <property type="molecule type" value="Genomic_DNA"/>
</dbReference>
<reference evidence="8 9" key="1">
    <citation type="journal article" date="2019" name="Int. J. Syst. Evol. Microbiol.">
        <title>The Global Catalogue of Microorganisms (GCM) 10K type strain sequencing project: providing services to taxonomists for standard genome sequencing and annotation.</title>
        <authorList>
            <consortium name="The Broad Institute Genomics Platform"/>
            <consortium name="The Broad Institute Genome Sequencing Center for Infectious Disease"/>
            <person name="Wu L."/>
            <person name="Ma J."/>
        </authorList>
    </citation>
    <scope>NUCLEOTIDE SEQUENCE [LARGE SCALE GENOMIC DNA]</scope>
    <source>
        <strain evidence="8 9">JCM 4565</strain>
    </source>
</reference>
<proteinExistence type="inferred from homology"/>
<sequence>MTDPAPEPAGPASMRHLLHGDRLRHLTRLDRLLDLPCFDRGPLTGPAEARHEQTYSRLRALGLDAGGSLALHRDRSRLLTALEWAATVDPGLFLTALVHFSVVTCTLAELGRPGEGLAPLVEDLDAMDAVGGILITELGNGSSHLGPATEARYHHAGRTFTLHTPDPEAAKFMAPGGSPGRSRIAVVYAKLLVDDREHGVFPFAVRLRHGATTAPGVRITPLPPTSLVPLDYAVISFDGTPVPYDGWLRDSADITDDGRFEDPLDGSGHRLVRSLLASAHASVGAATGQAAAARAAVAIALRYSGGRTTMGRLAPRLPVLEYRTQQEDLYSALARAYAATFLVNEERERFVRGVHSRPPAAGGTPPTWAPWSAAHRDLALAKAWTSRTLEQVAAVCRQRCGAQGVLSMNRITDYEDLARIFHAAAGDTLLIHLDAGKSLLAEPPPPTAELPAGPLDVADPHTAIRLARLRESRLHTDLARRLDEATGAGSGLRHQEPDEFAVWNPLLPGLVDLAVAHTKRVVLERFQRQADALTGSPDRPALATLHHLLSLDSIEEDLGWHLEHADLTPEEGRLVHSARPRALAGVHTHLPALLNTLALPPARLGAPIGQPDWLGAVLDSAQH</sequence>
<evidence type="ECO:0000259" key="6">
    <source>
        <dbReference type="Pfam" id="PF01756"/>
    </source>
</evidence>
<evidence type="ECO:0000256" key="5">
    <source>
        <dbReference type="ARBA" id="ARBA00023002"/>
    </source>
</evidence>
<evidence type="ECO:0000259" key="7">
    <source>
        <dbReference type="Pfam" id="PF22924"/>
    </source>
</evidence>
<gene>
    <name evidence="8" type="ORF">GCM10010319_68760</name>
</gene>
<dbReference type="Gene3D" id="2.40.110.10">
    <property type="entry name" value="Butyryl-CoA Dehydrogenase, subunit A, domain 2"/>
    <property type="match status" value="1"/>
</dbReference>
<name>A0ABN0Y232_9ACTN</name>
<dbReference type="Proteomes" id="UP001500063">
    <property type="component" value="Unassembled WGS sequence"/>
</dbReference>
<protein>
    <recommendedName>
        <fullName evidence="10">Acyl-CoA oxidase</fullName>
    </recommendedName>
</protein>
<evidence type="ECO:0000256" key="1">
    <source>
        <dbReference type="ARBA" id="ARBA00001974"/>
    </source>
</evidence>
<organism evidence="8 9">
    <name type="scientific">Streptomyces blastmyceticus</name>
    <dbReference type="NCBI Taxonomy" id="68180"/>
    <lineage>
        <taxon>Bacteria</taxon>
        <taxon>Bacillati</taxon>
        <taxon>Actinomycetota</taxon>
        <taxon>Actinomycetes</taxon>
        <taxon>Kitasatosporales</taxon>
        <taxon>Streptomycetaceae</taxon>
        <taxon>Streptomyces</taxon>
    </lineage>
</organism>
<accession>A0ABN0Y232</accession>
<dbReference type="PANTHER" id="PTHR10909:SF382">
    <property type="entry name" value="ACYL-COENZYME A OXIDASE"/>
    <property type="match status" value="1"/>
</dbReference>
<evidence type="ECO:0000256" key="3">
    <source>
        <dbReference type="ARBA" id="ARBA00022630"/>
    </source>
</evidence>
<feature type="domain" description="Acyl-CoA oxidase C-terminal" evidence="6">
    <location>
        <begin position="479"/>
        <end position="612"/>
    </location>
</feature>
<keyword evidence="3" id="KW-0285">Flavoprotein</keyword>
<dbReference type="SUPFAM" id="SSF56645">
    <property type="entry name" value="Acyl-CoA dehydrogenase NM domain-like"/>
    <property type="match status" value="1"/>
</dbReference>
<dbReference type="InterPro" id="IPR009100">
    <property type="entry name" value="AcylCoA_DH/oxidase_NM_dom_sf"/>
</dbReference>
<dbReference type="InterPro" id="IPR002655">
    <property type="entry name" value="Acyl-CoA_oxidase_C"/>
</dbReference>
<comment type="similarity">
    <text evidence="2">Belongs to the acyl-CoA oxidase family.</text>
</comment>
<keyword evidence="5" id="KW-0560">Oxidoreductase</keyword>
<evidence type="ECO:0000313" key="9">
    <source>
        <dbReference type="Proteomes" id="UP001500063"/>
    </source>
</evidence>
<comment type="cofactor">
    <cofactor evidence="1">
        <name>FAD</name>
        <dbReference type="ChEBI" id="CHEBI:57692"/>
    </cofactor>
</comment>
<keyword evidence="9" id="KW-1185">Reference proteome</keyword>
<evidence type="ECO:0008006" key="10">
    <source>
        <dbReference type="Google" id="ProtNLM"/>
    </source>
</evidence>
<dbReference type="InterPro" id="IPR046373">
    <property type="entry name" value="Acyl-CoA_Oxase/DH_mid-dom_sf"/>
</dbReference>
<comment type="caution">
    <text evidence="8">The sequence shown here is derived from an EMBL/GenBank/DDBJ whole genome shotgun (WGS) entry which is preliminary data.</text>
</comment>
<feature type="domain" description="Acyl-CoA oxidase C-alpha1" evidence="7">
    <location>
        <begin position="287"/>
        <end position="440"/>
    </location>
</feature>
<evidence type="ECO:0000256" key="2">
    <source>
        <dbReference type="ARBA" id="ARBA00006288"/>
    </source>
</evidence>
<dbReference type="SUPFAM" id="SSF47203">
    <property type="entry name" value="Acyl-CoA dehydrogenase C-terminal domain-like"/>
    <property type="match status" value="2"/>
</dbReference>
<dbReference type="InterPro" id="IPR036250">
    <property type="entry name" value="AcylCo_DH-like_C"/>
</dbReference>
<evidence type="ECO:0000313" key="8">
    <source>
        <dbReference type="EMBL" id="GAA0380563.1"/>
    </source>
</evidence>
<dbReference type="InterPro" id="IPR012258">
    <property type="entry name" value="Acyl-CoA_oxidase"/>
</dbReference>
<dbReference type="PANTHER" id="PTHR10909">
    <property type="entry name" value="ELECTRON TRANSPORT OXIDOREDUCTASE"/>
    <property type="match status" value="1"/>
</dbReference>
<dbReference type="InterPro" id="IPR055060">
    <property type="entry name" value="ACOX_C_alpha1"/>
</dbReference>
<dbReference type="Pfam" id="PF22924">
    <property type="entry name" value="ACOX_C_alpha1"/>
    <property type="match status" value="1"/>
</dbReference>
<dbReference type="Gene3D" id="1.20.140.10">
    <property type="entry name" value="Butyryl-CoA Dehydrogenase, subunit A, domain 3"/>
    <property type="match status" value="2"/>
</dbReference>
<dbReference type="RefSeq" id="WP_344124262.1">
    <property type="nucleotide sequence ID" value="NZ_BAAABW010000042.1"/>
</dbReference>
<keyword evidence="4" id="KW-0274">FAD</keyword>
<evidence type="ECO:0000256" key="4">
    <source>
        <dbReference type="ARBA" id="ARBA00022827"/>
    </source>
</evidence>
<dbReference type="Pfam" id="PF01756">
    <property type="entry name" value="ACOX"/>
    <property type="match status" value="1"/>
</dbReference>